<proteinExistence type="predicted"/>
<dbReference type="InterPro" id="IPR044077">
    <property type="entry name" value="Amylosucrase"/>
</dbReference>
<dbReference type="Proteomes" id="UP000286990">
    <property type="component" value="Unassembled WGS sequence"/>
</dbReference>
<dbReference type="InterPro" id="IPR045857">
    <property type="entry name" value="O16G_dom_2"/>
</dbReference>
<organism evidence="2 3">
    <name type="scientific">Maribacter algicola</name>
    <dbReference type="NCBI Taxonomy" id="2498892"/>
    <lineage>
        <taxon>Bacteria</taxon>
        <taxon>Pseudomonadati</taxon>
        <taxon>Bacteroidota</taxon>
        <taxon>Flavobacteriia</taxon>
        <taxon>Flavobacteriales</taxon>
        <taxon>Flavobacteriaceae</taxon>
        <taxon>Maribacter</taxon>
    </lineage>
</organism>
<reference evidence="3" key="1">
    <citation type="submission" date="2018-12" db="EMBL/GenBank/DDBJ databases">
        <title>Maribacter lutimaris sp. nov., isolated from marine sediment.</title>
        <authorList>
            <person name="Kim K.K."/>
        </authorList>
    </citation>
    <scope>NUCLEOTIDE SEQUENCE [LARGE SCALE GENOMIC DNA]</scope>
    <source>
        <strain evidence="3">PoM-212</strain>
    </source>
</reference>
<dbReference type="Pfam" id="PF00128">
    <property type="entry name" value="Alpha-amylase"/>
    <property type="match status" value="1"/>
</dbReference>
<dbReference type="GO" id="GO:0005975">
    <property type="term" value="P:carbohydrate metabolic process"/>
    <property type="evidence" value="ECO:0007669"/>
    <property type="project" value="InterPro"/>
</dbReference>
<dbReference type="InterPro" id="IPR013780">
    <property type="entry name" value="Glyco_hydro_b"/>
</dbReference>
<dbReference type="InterPro" id="IPR017853">
    <property type="entry name" value="GH"/>
</dbReference>
<feature type="domain" description="Glycosyl hydrolase family 13 catalytic" evidence="1">
    <location>
        <begin position="96"/>
        <end position="553"/>
    </location>
</feature>
<dbReference type="PANTHER" id="PTHR10357:SF213">
    <property type="entry name" value="ALPHA AMYLASE CATALYTIC REGION"/>
    <property type="match status" value="1"/>
</dbReference>
<dbReference type="SUPFAM" id="SSF51011">
    <property type="entry name" value="Glycosyl hydrolase domain"/>
    <property type="match status" value="1"/>
</dbReference>
<keyword evidence="3" id="KW-1185">Reference proteome</keyword>
<gene>
    <name evidence="2" type="ORF">DZC72_06430</name>
</gene>
<dbReference type="GO" id="GO:0047669">
    <property type="term" value="F:amylosucrase activity"/>
    <property type="evidence" value="ECO:0007669"/>
    <property type="project" value="InterPro"/>
</dbReference>
<dbReference type="Gene3D" id="3.20.20.80">
    <property type="entry name" value="Glycosidases"/>
    <property type="match status" value="1"/>
</dbReference>
<evidence type="ECO:0000313" key="3">
    <source>
        <dbReference type="Proteomes" id="UP000286990"/>
    </source>
</evidence>
<dbReference type="RefSeq" id="WP_125222013.1">
    <property type="nucleotide sequence ID" value="NZ_QUSX01000001.1"/>
</dbReference>
<dbReference type="CDD" id="cd11324">
    <property type="entry name" value="AmyAc_Amylosucrase"/>
    <property type="match status" value="1"/>
</dbReference>
<comment type="caution">
    <text evidence="2">The sequence shown here is derived from an EMBL/GenBank/DDBJ whole genome shotgun (WGS) entry which is preliminary data.</text>
</comment>
<dbReference type="EMBL" id="QUSX01000001">
    <property type="protein sequence ID" value="RRQ50197.1"/>
    <property type="molecule type" value="Genomic_DNA"/>
</dbReference>
<dbReference type="SUPFAM" id="SSF51445">
    <property type="entry name" value="(Trans)glycosidases"/>
    <property type="match status" value="1"/>
</dbReference>
<evidence type="ECO:0000313" key="2">
    <source>
        <dbReference type="EMBL" id="RRQ50197.1"/>
    </source>
</evidence>
<protein>
    <submittedName>
        <fullName evidence="2">Alpha amylase</fullName>
    </submittedName>
</protein>
<dbReference type="PANTHER" id="PTHR10357">
    <property type="entry name" value="ALPHA-AMYLASE FAMILY MEMBER"/>
    <property type="match status" value="1"/>
</dbReference>
<dbReference type="Gene3D" id="1.10.1740.10">
    <property type="match status" value="1"/>
</dbReference>
<dbReference type="AlphaFoldDB" id="A0A3R8Q5I8"/>
<sequence length="646" mass="74578">MNQAALHQLLASKNILGKAKKTPTELFQQRFHTNLTYIKDLFFMLYPEVDTVYFSKKLPAKLELLFKERPSELKKQDLDRLQEGNWYQSEKLVGMQLYVDRFSQDLKGLQKKLSYFEDLGVNFLHLMPITTRPKGENDGGYAVNSYHEIDPRYGSRDDFTELSKKARENNIILMLDFVVNHTSDEFEWAKKAKKGDKKYQDYYYTFDDRTIPDEYEKTLPEIFPESAPGNFTYIPEMEKWVMTVFNNYQWDLNYRNPEVFLEMLGNLMALANMGVDVIRFDALAFLWKKLGTISQNLPEAHTLISLFRMCLQVIAPGVVLLAEAIVAPRNILKYFGENQFEGNECEIAYNASLMALLWNSIATKKSSLMIRSLKGVPNKPIDSTWINYIRCHDDIGLGYDDDFVREMGWEPFPHKQFILNYYCGRLEWSPAKGLMFMYNPKNGDGRITGSAASLLGLESAIEQGNKISISYALDKIIMMHGIILSFGGIPLIYAGDEIATLNDYSFLEDEKHKNDSRWVNRPKQNWEVVKNLDSSKGPASIIFQALKKMIAIRKEQEVFADQNNTFIHESPNPHIFVFERKMGEKSLWVFSNFDEVSQSLDVSWLLSKGILPGEASVDLLSKKTLELNGNKDFYIKPFGHHWITNI</sequence>
<dbReference type="Gene3D" id="3.90.400.10">
    <property type="entry name" value="Oligo-1,6-glucosidase, Domain 2"/>
    <property type="match status" value="1"/>
</dbReference>
<dbReference type="SMART" id="SM00642">
    <property type="entry name" value="Aamy"/>
    <property type="match status" value="1"/>
</dbReference>
<evidence type="ECO:0000259" key="1">
    <source>
        <dbReference type="SMART" id="SM00642"/>
    </source>
</evidence>
<dbReference type="OrthoDB" id="9806009at2"/>
<dbReference type="Gene3D" id="2.60.40.1180">
    <property type="entry name" value="Golgi alpha-mannosidase II"/>
    <property type="match status" value="1"/>
</dbReference>
<name>A0A3R8Q5I8_9FLAO</name>
<dbReference type="InterPro" id="IPR006047">
    <property type="entry name" value="GH13_cat_dom"/>
</dbReference>
<accession>A0A3R8Q5I8</accession>